<name>A0A328UFF6_9FIRM</name>
<dbReference type="Gene3D" id="1.25.40.10">
    <property type="entry name" value="Tetratricopeptide repeat domain"/>
    <property type="match status" value="1"/>
</dbReference>
<dbReference type="RefSeq" id="WP_112331435.1">
    <property type="nucleotide sequence ID" value="NZ_JADPHD010000001.1"/>
</dbReference>
<dbReference type="InterPro" id="IPR029044">
    <property type="entry name" value="Nucleotide-diphossugar_trans"/>
</dbReference>
<dbReference type="InterPro" id="IPR011990">
    <property type="entry name" value="TPR-like_helical_dom_sf"/>
</dbReference>
<dbReference type="Gene3D" id="3.90.550.10">
    <property type="entry name" value="Spore Coat Polysaccharide Biosynthesis Protein SpsA, Chain A"/>
    <property type="match status" value="1"/>
</dbReference>
<evidence type="ECO:0000313" key="3">
    <source>
        <dbReference type="Proteomes" id="UP000249377"/>
    </source>
</evidence>
<gene>
    <name evidence="2" type="ORF">DPQ25_01650</name>
</gene>
<dbReference type="AlphaFoldDB" id="A0A328UFF6"/>
<reference evidence="2 3" key="1">
    <citation type="submission" date="2018-06" db="EMBL/GenBank/DDBJ databases">
        <title>Noncontiguous genome sequence of Ruminococcaceae bacterium ASD2818.</title>
        <authorList>
            <person name="Chaplin A.V."/>
            <person name="Sokolova S.R."/>
            <person name="Kochetkova T.O."/>
            <person name="Goltsov A.Y."/>
            <person name="Trofimov D.Y."/>
            <person name="Efimov B.A."/>
        </authorList>
    </citation>
    <scope>NUCLEOTIDE SEQUENCE [LARGE SCALE GENOMIC DNA]</scope>
    <source>
        <strain evidence="2 3">ASD2818</strain>
    </source>
</reference>
<dbReference type="Proteomes" id="UP000249377">
    <property type="component" value="Unassembled WGS sequence"/>
</dbReference>
<feature type="domain" description="Glycosyltransferase 2-like" evidence="1">
    <location>
        <begin position="5"/>
        <end position="135"/>
    </location>
</feature>
<sequence>MITISLCMIVKNEEDVLARCLDCAINFADEIIIVDTGSTDRTKEIAALYTEQVYDFEWIDDFAAARNFAFSKATMEYCMWLDADDIIRFEDQKKLVDLKNTLPPDTDMVMMRYHTGFDKNGNPTFSYNRERLIKNNKGYSWQGAIHEAITPCGNILYTDIAVCHQKVHPTDPDRNINIFEKLRRSGHSLDMRQQFYYGRELYWHRRYEEAKQAFLQVIDSPESWIENKIESCRQLARCLYKLGQAPEALLALLRSFAYDEPRAEICCDIGRHFFEQEHYRTAAFWYSIALTRTKNEDCGAFVEPDCYGYLPSIQLCVCFDRLGEHDKAAAYNEKAAAYKPDSEACRQNRIYFSNLNQR</sequence>
<dbReference type="SUPFAM" id="SSF53448">
    <property type="entry name" value="Nucleotide-diphospho-sugar transferases"/>
    <property type="match status" value="1"/>
</dbReference>
<dbReference type="CDD" id="cd02511">
    <property type="entry name" value="Beta4Glucosyltransferase"/>
    <property type="match status" value="1"/>
</dbReference>
<dbReference type="PANTHER" id="PTHR43630">
    <property type="entry name" value="POLY-BETA-1,6-N-ACETYL-D-GLUCOSAMINE SYNTHASE"/>
    <property type="match status" value="1"/>
</dbReference>
<dbReference type="EMBL" id="QLYR01000001">
    <property type="protein sequence ID" value="RAQ30238.1"/>
    <property type="molecule type" value="Genomic_DNA"/>
</dbReference>
<evidence type="ECO:0000313" key="2">
    <source>
        <dbReference type="EMBL" id="RAQ30238.1"/>
    </source>
</evidence>
<keyword evidence="3" id="KW-1185">Reference proteome</keyword>
<dbReference type="PANTHER" id="PTHR43630:SF2">
    <property type="entry name" value="GLYCOSYLTRANSFERASE"/>
    <property type="match status" value="1"/>
</dbReference>
<dbReference type="Pfam" id="PF00535">
    <property type="entry name" value="Glycos_transf_2"/>
    <property type="match status" value="1"/>
</dbReference>
<dbReference type="InterPro" id="IPR001173">
    <property type="entry name" value="Glyco_trans_2-like"/>
</dbReference>
<proteinExistence type="predicted"/>
<accession>A0A328UFF6</accession>
<dbReference type="SUPFAM" id="SSF48452">
    <property type="entry name" value="TPR-like"/>
    <property type="match status" value="1"/>
</dbReference>
<dbReference type="GO" id="GO:0016740">
    <property type="term" value="F:transferase activity"/>
    <property type="evidence" value="ECO:0007669"/>
    <property type="project" value="UniProtKB-KW"/>
</dbReference>
<keyword evidence="2" id="KW-0808">Transferase</keyword>
<comment type="caution">
    <text evidence="2">The sequence shown here is derived from an EMBL/GenBank/DDBJ whole genome shotgun (WGS) entry which is preliminary data.</text>
</comment>
<organism evidence="2 3">
    <name type="scientific">Hydrogeniiclostridium mannosilyticum</name>
    <dbReference type="NCBI Taxonomy" id="2764322"/>
    <lineage>
        <taxon>Bacteria</taxon>
        <taxon>Bacillati</taxon>
        <taxon>Bacillota</taxon>
        <taxon>Clostridia</taxon>
        <taxon>Eubacteriales</taxon>
        <taxon>Acutalibacteraceae</taxon>
        <taxon>Hydrogeniiclostridium</taxon>
    </lineage>
</organism>
<protein>
    <submittedName>
        <fullName evidence="2">Glycosyl transferase</fullName>
    </submittedName>
</protein>
<evidence type="ECO:0000259" key="1">
    <source>
        <dbReference type="Pfam" id="PF00535"/>
    </source>
</evidence>